<dbReference type="PANTHER" id="PTHR43031:SF18">
    <property type="entry name" value="RHODANESE-RELATED SULFURTRANSFERASES"/>
    <property type="match status" value="1"/>
</dbReference>
<evidence type="ECO:0000256" key="1">
    <source>
        <dbReference type="SAM" id="Phobius"/>
    </source>
</evidence>
<feature type="transmembrane region" description="Helical" evidence="1">
    <location>
        <begin position="12"/>
        <end position="31"/>
    </location>
</feature>
<dbReference type="RefSeq" id="WP_123657959.1">
    <property type="nucleotide sequence ID" value="NZ_AYKG01000018.1"/>
</dbReference>
<dbReference type="AlphaFoldDB" id="A0A423PTN1"/>
<dbReference type="CDD" id="cd00158">
    <property type="entry name" value="RHOD"/>
    <property type="match status" value="1"/>
</dbReference>
<keyword evidence="1" id="KW-0472">Membrane</keyword>
<evidence type="ECO:0000259" key="2">
    <source>
        <dbReference type="PROSITE" id="PS50206"/>
    </source>
</evidence>
<dbReference type="InterPro" id="IPR001763">
    <property type="entry name" value="Rhodanese-like_dom"/>
</dbReference>
<dbReference type="SMART" id="SM00450">
    <property type="entry name" value="RHOD"/>
    <property type="match status" value="1"/>
</dbReference>
<reference evidence="3 4" key="1">
    <citation type="submission" date="2013-10" db="EMBL/GenBank/DDBJ databases">
        <title>Salinisphaera japonica YTM-1 Genome Sequencing.</title>
        <authorList>
            <person name="Lai Q."/>
            <person name="Li C."/>
            <person name="Shao Z."/>
        </authorList>
    </citation>
    <scope>NUCLEOTIDE SEQUENCE [LARGE SCALE GENOMIC DNA]</scope>
    <source>
        <strain evidence="3 4">YTM-1</strain>
    </source>
</reference>
<accession>A0A423PTN1</accession>
<dbReference type="GO" id="GO:0016740">
    <property type="term" value="F:transferase activity"/>
    <property type="evidence" value="ECO:0007669"/>
    <property type="project" value="UniProtKB-KW"/>
</dbReference>
<dbReference type="InterPro" id="IPR036873">
    <property type="entry name" value="Rhodanese-like_dom_sf"/>
</dbReference>
<comment type="caution">
    <text evidence="3">The sequence shown here is derived from an EMBL/GenBank/DDBJ whole genome shotgun (WGS) entry which is preliminary data.</text>
</comment>
<keyword evidence="3" id="KW-0808">Transferase</keyword>
<evidence type="ECO:0000313" key="3">
    <source>
        <dbReference type="EMBL" id="ROO28944.1"/>
    </source>
</evidence>
<dbReference type="Pfam" id="PF00581">
    <property type="entry name" value="Rhodanese"/>
    <property type="match status" value="1"/>
</dbReference>
<dbReference type="PROSITE" id="PS50206">
    <property type="entry name" value="RHODANESE_3"/>
    <property type="match status" value="1"/>
</dbReference>
<proteinExistence type="predicted"/>
<dbReference type="Gene3D" id="3.40.250.10">
    <property type="entry name" value="Rhodanese-like domain"/>
    <property type="match status" value="1"/>
</dbReference>
<dbReference type="OrthoDB" id="9808735at2"/>
<organism evidence="3 4">
    <name type="scientific">Salinisphaera japonica YTM-1</name>
    <dbReference type="NCBI Taxonomy" id="1209778"/>
    <lineage>
        <taxon>Bacteria</taxon>
        <taxon>Pseudomonadati</taxon>
        <taxon>Pseudomonadota</taxon>
        <taxon>Gammaproteobacteria</taxon>
        <taxon>Salinisphaerales</taxon>
        <taxon>Salinisphaeraceae</taxon>
        <taxon>Salinisphaera</taxon>
    </lineage>
</organism>
<name>A0A423PTN1_9GAMM</name>
<dbReference type="InterPro" id="IPR050229">
    <property type="entry name" value="GlpE_sulfurtransferase"/>
</dbReference>
<dbReference type="InParanoid" id="A0A423PTN1"/>
<keyword evidence="4" id="KW-1185">Reference proteome</keyword>
<protein>
    <submittedName>
        <fullName evidence="3">Sulfurtransferase</fullName>
    </submittedName>
</protein>
<dbReference type="EMBL" id="AYKG01000018">
    <property type="protein sequence ID" value="ROO28944.1"/>
    <property type="molecule type" value="Genomic_DNA"/>
</dbReference>
<sequence>MDQLFEFIAAHPLLWAALAVIVIVFIANEVWRGATGRGPIAPDEAIRLMNSEDAVVVDTRSKADYKKSHIINARHVPLSGIESRAGEITKDTGKPVVVYDAAGTQAPSAVTKLKAKGYERVYALKGGFNGWQADGRPVTRK</sequence>
<gene>
    <name evidence="3" type="ORF">SAJA_07170</name>
</gene>
<dbReference type="FunCoup" id="A0A423PTN1">
    <property type="interactions" value="177"/>
</dbReference>
<dbReference type="Proteomes" id="UP000285310">
    <property type="component" value="Unassembled WGS sequence"/>
</dbReference>
<dbReference type="PANTHER" id="PTHR43031">
    <property type="entry name" value="FAD-DEPENDENT OXIDOREDUCTASE"/>
    <property type="match status" value="1"/>
</dbReference>
<keyword evidence="1" id="KW-1133">Transmembrane helix</keyword>
<keyword evidence="1" id="KW-0812">Transmembrane</keyword>
<feature type="domain" description="Rhodanese" evidence="2">
    <location>
        <begin position="50"/>
        <end position="140"/>
    </location>
</feature>
<evidence type="ECO:0000313" key="4">
    <source>
        <dbReference type="Proteomes" id="UP000285310"/>
    </source>
</evidence>
<dbReference type="SUPFAM" id="SSF52821">
    <property type="entry name" value="Rhodanese/Cell cycle control phosphatase"/>
    <property type="match status" value="1"/>
</dbReference>